<accession>H6SQU8</accession>
<dbReference type="HAMAP" id="MF_02078">
    <property type="entry name" value="MurJ_MviN"/>
    <property type="match status" value="1"/>
</dbReference>
<dbReference type="HOGENOM" id="CLU_006797_5_3_5"/>
<dbReference type="STRING" id="1150469.RSPPHO_00787"/>
<keyword evidence="13" id="KW-1185">Reference proteome</keyword>
<evidence type="ECO:0000256" key="9">
    <source>
        <dbReference type="ARBA" id="ARBA00061532"/>
    </source>
</evidence>
<evidence type="ECO:0000256" key="2">
    <source>
        <dbReference type="ARBA" id="ARBA00022475"/>
    </source>
</evidence>
<dbReference type="GO" id="GO:0009252">
    <property type="term" value="P:peptidoglycan biosynthetic process"/>
    <property type="evidence" value="ECO:0007669"/>
    <property type="project" value="UniProtKB-UniRule"/>
</dbReference>
<evidence type="ECO:0000256" key="7">
    <source>
        <dbReference type="ARBA" id="ARBA00023136"/>
    </source>
</evidence>
<feature type="transmembrane region" description="Helical" evidence="10">
    <location>
        <begin position="301"/>
        <end position="319"/>
    </location>
</feature>
<feature type="transmembrane region" description="Helical" evidence="10">
    <location>
        <begin position="184"/>
        <end position="203"/>
    </location>
</feature>
<dbReference type="GO" id="GO:0008360">
    <property type="term" value="P:regulation of cell shape"/>
    <property type="evidence" value="ECO:0007669"/>
    <property type="project" value="UniProtKB-UniRule"/>
</dbReference>
<dbReference type="CDD" id="cd13123">
    <property type="entry name" value="MATE_MurJ_like"/>
    <property type="match status" value="1"/>
</dbReference>
<evidence type="ECO:0000256" key="1">
    <source>
        <dbReference type="ARBA" id="ARBA00004651"/>
    </source>
</evidence>
<dbReference type="GO" id="GO:0071555">
    <property type="term" value="P:cell wall organization"/>
    <property type="evidence" value="ECO:0007669"/>
    <property type="project" value="UniProtKB-UniRule"/>
</dbReference>
<feature type="transmembrane region" description="Helical" evidence="10">
    <location>
        <begin position="55"/>
        <end position="72"/>
    </location>
</feature>
<evidence type="ECO:0000256" key="3">
    <source>
        <dbReference type="ARBA" id="ARBA00022692"/>
    </source>
</evidence>
<evidence type="ECO:0000256" key="6">
    <source>
        <dbReference type="ARBA" id="ARBA00022989"/>
    </source>
</evidence>
<feature type="transmembrane region" description="Helical" evidence="10">
    <location>
        <begin position="340"/>
        <end position="364"/>
    </location>
</feature>
<comment type="similarity">
    <text evidence="9 10 11">Belongs to the MurJ/MviN family.</text>
</comment>
<dbReference type="NCBIfam" id="TIGR01695">
    <property type="entry name" value="murJ_mviN"/>
    <property type="match status" value="1"/>
</dbReference>
<comment type="pathway">
    <text evidence="10">Cell wall biogenesis; peptidoglycan biosynthesis.</text>
</comment>
<proteinExistence type="inferred from homology"/>
<evidence type="ECO:0000256" key="5">
    <source>
        <dbReference type="ARBA" id="ARBA00022984"/>
    </source>
</evidence>
<feature type="transmembrane region" description="Helical" evidence="10">
    <location>
        <begin position="376"/>
        <end position="397"/>
    </location>
</feature>
<feature type="transmembrane region" description="Helical" evidence="10">
    <location>
        <begin position="505"/>
        <end position="526"/>
    </location>
</feature>
<dbReference type="GO" id="GO:0034204">
    <property type="term" value="P:lipid translocation"/>
    <property type="evidence" value="ECO:0007669"/>
    <property type="project" value="TreeGrafter"/>
</dbReference>
<comment type="function">
    <text evidence="8 10 11">Involved in peptidoglycan biosynthesis. Transports lipid-linked peptidoglycan precursors from the inner to the outer leaflet of the cytoplasmic membrane.</text>
</comment>
<evidence type="ECO:0000313" key="13">
    <source>
        <dbReference type="Proteomes" id="UP000033220"/>
    </source>
</evidence>
<dbReference type="EMBL" id="HE663493">
    <property type="protein sequence ID" value="CCG07413.1"/>
    <property type="molecule type" value="Genomic_DNA"/>
</dbReference>
<sequence length="540" mass="56383">MAAASGRGFPGPMSCATDPSEGIREITMSLLRAITTVGGYTLLSRVAGFVRDIIIARYLGAGAVADAFFVAFRFPNLFRSLFAEGAFSAAFVPLFAGEVEAQGRDAARRFAREAYTVLALLLVVFVAAMEILMPWAMIALAPGFADVPGKMTLAVELSRIAFPYLLFISLASLQSGVLNSLGHFAAAAAAPILLNLTLITALLGFADSAPTPGHALAWGVSAAGVLQFVWLAVHCRRAGLPLGLTRPRLSPLVRRLGRRVVPVVFGSSLYQVNLLIGTVLASLVSDGAVSYLYYADRVTQLPLGVIGIAVGTALLPLLSRQLKAGNIEAALWNQNRALEVALLLTLPAAAALMVLATPITATLFERGAFSPEDTVATAAAMVAFGAGLPAFVLVKVLTPAFYAREDTATPVRIAAVAMATNIGLNVALMGPLGHIGIAIGASASSWLNAVLLAVVLHRRRLFSPDARLGTRLPRIVAAVAGMGALLWGVMDLLEPLSAHGDLTRIPALIVLIAAGGLGYGGLVLLLRATSLADLKTALRR</sequence>
<evidence type="ECO:0000313" key="12">
    <source>
        <dbReference type="EMBL" id="CCG07413.1"/>
    </source>
</evidence>
<dbReference type="PIRSF" id="PIRSF002869">
    <property type="entry name" value="MviN"/>
    <property type="match status" value="1"/>
</dbReference>
<keyword evidence="10 11" id="KW-0961">Cell wall biogenesis/degradation</keyword>
<keyword evidence="5 10" id="KW-0573">Peptidoglycan synthesis</keyword>
<dbReference type="PANTHER" id="PTHR47019:SF1">
    <property type="entry name" value="LIPID II FLIPPASE MURJ"/>
    <property type="match status" value="1"/>
</dbReference>
<organism evidence="12 13">
    <name type="scientific">Pararhodospirillum photometricum DSM 122</name>
    <dbReference type="NCBI Taxonomy" id="1150469"/>
    <lineage>
        <taxon>Bacteria</taxon>
        <taxon>Pseudomonadati</taxon>
        <taxon>Pseudomonadota</taxon>
        <taxon>Alphaproteobacteria</taxon>
        <taxon>Rhodospirillales</taxon>
        <taxon>Rhodospirillaceae</taxon>
        <taxon>Pararhodospirillum</taxon>
    </lineage>
</organism>
<dbReference type="Pfam" id="PF03023">
    <property type="entry name" value="MurJ"/>
    <property type="match status" value="1"/>
</dbReference>
<gene>
    <name evidence="10" type="primary">murJ</name>
    <name evidence="12" type="ORF">RSPPHO_00787</name>
</gene>
<feature type="transmembrane region" description="Helical" evidence="10">
    <location>
        <begin position="256"/>
        <end position="281"/>
    </location>
</feature>
<reference evidence="12 13" key="1">
    <citation type="submission" date="2012-02" db="EMBL/GenBank/DDBJ databases">
        <title>Shotgun genome sequence of Phaeospirillum photometricum DSM 122.</title>
        <authorList>
            <person name="Duquesne K."/>
            <person name="Sturgis J."/>
        </authorList>
    </citation>
    <scope>NUCLEOTIDE SEQUENCE [LARGE SCALE GENOMIC DNA]</scope>
    <source>
        <strain evidence="13">DSM122</strain>
    </source>
</reference>
<keyword evidence="7 10" id="KW-0472">Membrane</keyword>
<dbReference type="GO" id="GO:0015648">
    <property type="term" value="F:lipid-linked peptidoglycan transporter activity"/>
    <property type="evidence" value="ECO:0007669"/>
    <property type="project" value="UniProtKB-UniRule"/>
</dbReference>
<keyword evidence="3 10" id="KW-0812">Transmembrane</keyword>
<feature type="transmembrane region" description="Helical" evidence="10">
    <location>
        <begin position="475"/>
        <end position="493"/>
    </location>
</feature>
<feature type="transmembrane region" description="Helical" evidence="10">
    <location>
        <begin position="409"/>
        <end position="429"/>
    </location>
</feature>
<evidence type="ECO:0000256" key="4">
    <source>
        <dbReference type="ARBA" id="ARBA00022960"/>
    </source>
</evidence>
<keyword evidence="6 10" id="KW-1133">Transmembrane helix</keyword>
<dbReference type="UniPathway" id="UPA00219"/>
<dbReference type="KEGG" id="rpm:RSPPHO_00787"/>
<feature type="transmembrane region" description="Helical" evidence="10">
    <location>
        <begin position="215"/>
        <end position="235"/>
    </location>
</feature>
<feature type="transmembrane region" description="Helical" evidence="10">
    <location>
        <begin position="160"/>
        <end position="177"/>
    </location>
</feature>
<dbReference type="Proteomes" id="UP000033220">
    <property type="component" value="Chromosome DSM 122"/>
</dbReference>
<keyword evidence="2 10" id="KW-1003">Cell membrane</keyword>
<protein>
    <recommendedName>
        <fullName evidence="10">Probable lipid II flippase MurJ</fullName>
    </recommendedName>
</protein>
<dbReference type="eggNOG" id="COG0728">
    <property type="taxonomic scope" value="Bacteria"/>
</dbReference>
<feature type="transmembrane region" description="Helical" evidence="10">
    <location>
        <begin position="435"/>
        <end position="455"/>
    </location>
</feature>
<dbReference type="InterPro" id="IPR004268">
    <property type="entry name" value="MurJ"/>
</dbReference>
<keyword evidence="10" id="KW-0997">Cell inner membrane</keyword>
<evidence type="ECO:0000256" key="8">
    <source>
        <dbReference type="ARBA" id="ARBA00060041"/>
    </source>
</evidence>
<dbReference type="PATRIC" id="fig|1150469.3.peg.906"/>
<keyword evidence="4 10" id="KW-0133">Cell shape</keyword>
<feature type="transmembrane region" description="Helical" evidence="10">
    <location>
        <begin position="117"/>
        <end position="140"/>
    </location>
</feature>
<dbReference type="PRINTS" id="PR01806">
    <property type="entry name" value="VIRFACTRMVIN"/>
</dbReference>
<dbReference type="AlphaFoldDB" id="H6SQU8"/>
<evidence type="ECO:0000256" key="10">
    <source>
        <dbReference type="HAMAP-Rule" id="MF_02078"/>
    </source>
</evidence>
<evidence type="ECO:0000256" key="11">
    <source>
        <dbReference type="PIRNR" id="PIRNR002869"/>
    </source>
</evidence>
<keyword evidence="10 11" id="KW-0813">Transport</keyword>
<name>H6SQU8_PARPM</name>
<dbReference type="PANTHER" id="PTHR47019">
    <property type="entry name" value="LIPID II FLIPPASE MURJ"/>
    <property type="match status" value="1"/>
</dbReference>
<comment type="subcellular location">
    <subcellularLocation>
        <location evidence="10">Cell inner membrane</location>
        <topology evidence="10">Multi-pass membrane protein</topology>
    </subcellularLocation>
    <subcellularLocation>
        <location evidence="1">Cell membrane</location>
        <topology evidence="1">Multi-pass membrane protein</topology>
    </subcellularLocation>
</comment>
<dbReference type="InterPro" id="IPR051050">
    <property type="entry name" value="Lipid_II_flippase_MurJ/MviN"/>
</dbReference>
<dbReference type="GO" id="GO:0005886">
    <property type="term" value="C:plasma membrane"/>
    <property type="evidence" value="ECO:0007669"/>
    <property type="project" value="UniProtKB-SubCell"/>
</dbReference>